<dbReference type="GO" id="GO:0046677">
    <property type="term" value="P:response to antibiotic"/>
    <property type="evidence" value="ECO:0007669"/>
    <property type="project" value="UniProtKB-KW"/>
</dbReference>
<feature type="transmembrane region" description="Helical" evidence="10">
    <location>
        <begin position="279"/>
        <end position="299"/>
    </location>
</feature>
<feature type="transmembrane region" description="Helical" evidence="10">
    <location>
        <begin position="398"/>
        <end position="417"/>
    </location>
</feature>
<evidence type="ECO:0000256" key="1">
    <source>
        <dbReference type="ARBA" id="ARBA00004651"/>
    </source>
</evidence>
<feature type="transmembrane region" description="Helical" evidence="10">
    <location>
        <begin position="320"/>
        <end position="343"/>
    </location>
</feature>
<comment type="subcellular location">
    <subcellularLocation>
        <location evidence="1">Cell membrane</location>
        <topology evidence="1">Multi-pass membrane protein</topology>
    </subcellularLocation>
</comment>
<dbReference type="PANTHER" id="PTHR43823:SF3">
    <property type="entry name" value="MULTIDRUG EXPORT PROTEIN MEPA"/>
    <property type="match status" value="1"/>
</dbReference>
<dbReference type="CDD" id="cd13143">
    <property type="entry name" value="MATE_MepA_like"/>
    <property type="match status" value="1"/>
</dbReference>
<evidence type="ECO:0000256" key="6">
    <source>
        <dbReference type="ARBA" id="ARBA00022692"/>
    </source>
</evidence>
<evidence type="ECO:0000256" key="7">
    <source>
        <dbReference type="ARBA" id="ARBA00022989"/>
    </source>
</evidence>
<name>J9GC12_9ZZZZ</name>
<feature type="transmembrane region" description="Helical" evidence="10">
    <location>
        <begin position="197"/>
        <end position="219"/>
    </location>
</feature>
<keyword evidence="4" id="KW-0813">Transport</keyword>
<sequence>MKRDAIDFENGKVSTLFRKLFFPTLIGSLSTSAMTAIDGIFIGQGIGSDGVATVNITAPLWMLFAGLGLMMGVGCSVTTAIHLSHQKLKVARLNVSQALVFATLIASIICGLIMTYPTATARLFGSSPHLEPMVREYLIAIMPGFILQMWSMIGLFIIRLDGSPRIAMWCNAVGSLTNIFLDYLMIIVLGWGMLGAAIASTISIAIGGCMAMTYMLCYANKLRPYPIKLSSKSIRLSLRNIGYHCRIGSSSLLGETTLAVFIFAGNLTFMHYIGDNGVGAFGIACYYTPFIFMVGNSIAQSAQPIISFNFGIKRFDRVRQTLHLLVLTTFISGLLVTSAFTFFPEFLVGLFLPLEETAAQIAVDGFPLFSFGFIAFILNIAIIGYFQSMERIKVATCFALLRGFVFLIPCFWLLPQWLGTPGIWLAVSAAESLTLLTITLYIGYRRIQAQRQA</sequence>
<feature type="transmembrane region" description="Helical" evidence="10">
    <location>
        <begin position="61"/>
        <end position="83"/>
    </location>
</feature>
<evidence type="ECO:0000256" key="10">
    <source>
        <dbReference type="SAM" id="Phobius"/>
    </source>
</evidence>
<feature type="transmembrane region" description="Helical" evidence="10">
    <location>
        <begin position="95"/>
        <end position="117"/>
    </location>
</feature>
<feature type="transmembrane region" description="Helical" evidence="10">
    <location>
        <begin position="423"/>
        <end position="444"/>
    </location>
</feature>
<dbReference type="AlphaFoldDB" id="J9GC12"/>
<evidence type="ECO:0000256" key="2">
    <source>
        <dbReference type="ARBA" id="ARBA00008417"/>
    </source>
</evidence>
<evidence type="ECO:0000256" key="4">
    <source>
        <dbReference type="ARBA" id="ARBA00022448"/>
    </source>
</evidence>
<comment type="caution">
    <text evidence="11">The sequence shown here is derived from an EMBL/GenBank/DDBJ whole genome shotgun (WGS) entry which is preliminary data.</text>
</comment>
<dbReference type="GO" id="GO:0042910">
    <property type="term" value="F:xenobiotic transmembrane transporter activity"/>
    <property type="evidence" value="ECO:0007669"/>
    <property type="project" value="InterPro"/>
</dbReference>
<dbReference type="InterPro" id="IPR051327">
    <property type="entry name" value="MATE_MepA_subfamily"/>
</dbReference>
<feature type="transmembrane region" description="Helical" evidence="10">
    <location>
        <begin position="20"/>
        <end position="41"/>
    </location>
</feature>
<evidence type="ECO:0000256" key="9">
    <source>
        <dbReference type="ARBA" id="ARBA00023251"/>
    </source>
</evidence>
<evidence type="ECO:0000256" key="8">
    <source>
        <dbReference type="ARBA" id="ARBA00023136"/>
    </source>
</evidence>
<gene>
    <name evidence="11" type="ORF">EVA_07506</name>
</gene>
<keyword evidence="7 10" id="KW-1133">Transmembrane helix</keyword>
<dbReference type="InterPro" id="IPR002528">
    <property type="entry name" value="MATE_fam"/>
</dbReference>
<dbReference type="GO" id="GO:0015297">
    <property type="term" value="F:antiporter activity"/>
    <property type="evidence" value="ECO:0007669"/>
    <property type="project" value="InterPro"/>
</dbReference>
<dbReference type="EMBL" id="AMCI01001825">
    <property type="protein sequence ID" value="EJX04389.1"/>
    <property type="molecule type" value="Genomic_DNA"/>
</dbReference>
<organism evidence="11">
    <name type="scientific">gut metagenome</name>
    <dbReference type="NCBI Taxonomy" id="749906"/>
    <lineage>
        <taxon>unclassified sequences</taxon>
        <taxon>metagenomes</taxon>
        <taxon>organismal metagenomes</taxon>
    </lineage>
</organism>
<keyword evidence="9" id="KW-0046">Antibiotic resistance</keyword>
<proteinExistence type="inferred from homology"/>
<dbReference type="InterPro" id="IPR048279">
    <property type="entry name" value="MdtK-like"/>
</dbReference>
<evidence type="ECO:0000256" key="3">
    <source>
        <dbReference type="ARBA" id="ARBA00022106"/>
    </source>
</evidence>
<dbReference type="Pfam" id="PF01554">
    <property type="entry name" value="MatE"/>
    <property type="match status" value="2"/>
</dbReference>
<feature type="transmembrane region" description="Helical" evidence="10">
    <location>
        <begin position="137"/>
        <end position="158"/>
    </location>
</feature>
<keyword evidence="8 10" id="KW-0472">Membrane</keyword>
<dbReference type="InterPro" id="IPR045070">
    <property type="entry name" value="MATE_MepA-like"/>
</dbReference>
<protein>
    <recommendedName>
        <fullName evidence="3">Multidrug export protein MepA</fullName>
    </recommendedName>
</protein>
<keyword evidence="5" id="KW-1003">Cell membrane</keyword>
<feature type="transmembrane region" description="Helical" evidence="10">
    <location>
        <begin position="170"/>
        <end position="191"/>
    </location>
</feature>
<evidence type="ECO:0000313" key="11">
    <source>
        <dbReference type="EMBL" id="EJX04389.1"/>
    </source>
</evidence>
<feature type="transmembrane region" description="Helical" evidence="10">
    <location>
        <begin position="366"/>
        <end position="386"/>
    </location>
</feature>
<dbReference type="PANTHER" id="PTHR43823">
    <property type="entry name" value="SPORULATION PROTEIN YKVU"/>
    <property type="match status" value="1"/>
</dbReference>
<accession>J9GC12</accession>
<dbReference type="GO" id="GO:0005886">
    <property type="term" value="C:plasma membrane"/>
    <property type="evidence" value="ECO:0007669"/>
    <property type="project" value="UniProtKB-SubCell"/>
</dbReference>
<keyword evidence="6 10" id="KW-0812">Transmembrane</keyword>
<reference evidence="11" key="1">
    <citation type="journal article" date="2012" name="PLoS ONE">
        <title>Gene sets for utilization of primary and secondary nutrition supplies in the distal gut of endangered iberian lynx.</title>
        <authorList>
            <person name="Alcaide M."/>
            <person name="Messina E."/>
            <person name="Richter M."/>
            <person name="Bargiela R."/>
            <person name="Peplies J."/>
            <person name="Huws S.A."/>
            <person name="Newbold C.J."/>
            <person name="Golyshin P.N."/>
            <person name="Simon M.A."/>
            <person name="Lopez G."/>
            <person name="Yakimov M.M."/>
            <person name="Ferrer M."/>
        </authorList>
    </citation>
    <scope>NUCLEOTIDE SEQUENCE</scope>
</reference>
<dbReference type="PIRSF" id="PIRSF006603">
    <property type="entry name" value="DinF"/>
    <property type="match status" value="1"/>
</dbReference>
<comment type="similarity">
    <text evidence="2">Belongs to the multi antimicrobial extrusion (MATE) (TC 2.A.66.1) family. MepA subfamily.</text>
</comment>
<feature type="transmembrane region" description="Helical" evidence="10">
    <location>
        <begin position="252"/>
        <end position="273"/>
    </location>
</feature>
<evidence type="ECO:0000256" key="5">
    <source>
        <dbReference type="ARBA" id="ARBA00022475"/>
    </source>
</evidence>